<dbReference type="Pfam" id="PF07956">
    <property type="entry name" value="DUF1690"/>
    <property type="match status" value="1"/>
</dbReference>
<dbReference type="STRING" id="269621.A0A238FM35"/>
<keyword evidence="3" id="KW-1185">Reference proteome</keyword>
<name>A0A238FM35_9BASI</name>
<dbReference type="EMBL" id="FMSP01000020">
    <property type="protein sequence ID" value="SCV74225.1"/>
    <property type="molecule type" value="Genomic_DNA"/>
</dbReference>
<proteinExistence type="predicted"/>
<evidence type="ECO:0000313" key="3">
    <source>
        <dbReference type="Proteomes" id="UP000198372"/>
    </source>
</evidence>
<evidence type="ECO:0000313" key="2">
    <source>
        <dbReference type="EMBL" id="SCV74225.1"/>
    </source>
</evidence>
<gene>
    <name evidence="2" type="ORF">BQ2448_6657</name>
</gene>
<organism evidence="2 3">
    <name type="scientific">Microbotryum intermedium</name>
    <dbReference type="NCBI Taxonomy" id="269621"/>
    <lineage>
        <taxon>Eukaryota</taxon>
        <taxon>Fungi</taxon>
        <taxon>Dikarya</taxon>
        <taxon>Basidiomycota</taxon>
        <taxon>Pucciniomycotina</taxon>
        <taxon>Microbotryomycetes</taxon>
        <taxon>Microbotryales</taxon>
        <taxon>Microbotryaceae</taxon>
        <taxon>Microbotryum</taxon>
    </lineage>
</organism>
<feature type="region of interest" description="Disordered" evidence="1">
    <location>
        <begin position="101"/>
        <end position="126"/>
    </location>
</feature>
<accession>A0A238FM35</accession>
<evidence type="ECO:0000256" key="1">
    <source>
        <dbReference type="SAM" id="MobiDB-lite"/>
    </source>
</evidence>
<feature type="compositionally biased region" description="Low complexity" evidence="1">
    <location>
        <begin position="46"/>
        <end position="59"/>
    </location>
</feature>
<dbReference type="OrthoDB" id="5544375at2759"/>
<feature type="compositionally biased region" description="Basic and acidic residues" evidence="1">
    <location>
        <begin position="101"/>
        <end position="111"/>
    </location>
</feature>
<reference evidence="3" key="1">
    <citation type="submission" date="2016-09" db="EMBL/GenBank/DDBJ databases">
        <authorList>
            <person name="Jeantristanb JTB J.-T."/>
            <person name="Ricardo R."/>
        </authorList>
    </citation>
    <scope>NUCLEOTIDE SEQUENCE [LARGE SCALE GENOMIC DNA]</scope>
</reference>
<feature type="region of interest" description="Disordered" evidence="1">
    <location>
        <begin position="1"/>
        <end position="76"/>
    </location>
</feature>
<sequence>MGAGQSKAEAGAPEVDVSHDRSEQTFFAPRSQANVQLDENLIHHLSSSSSSGPSSSSSSTNPVPLSRQHQLDSHIQSRIRSEIDRLQSQERSIRQQIEAALEKENLDKERSSSSSQQGGSTPRHSASLMDDLARLEKSSQALFKGASKELIGNEQWQRFEQREQSLLNCLKNNKETPLDCADQVDKFRQAVQTIETVSSFIAWRLVPEQRD</sequence>
<dbReference type="Proteomes" id="UP000198372">
    <property type="component" value="Unassembled WGS sequence"/>
</dbReference>
<protein>
    <submittedName>
        <fullName evidence="2">BQ2448_6657 protein</fullName>
    </submittedName>
</protein>
<dbReference type="AlphaFoldDB" id="A0A238FM35"/>
<dbReference type="InterPro" id="IPR012471">
    <property type="entry name" value="DUF1690"/>
</dbReference>